<reference evidence="2" key="2">
    <citation type="journal article" date="2017" name="Nat. Plants">
        <title>The Aegilops tauschii genome reveals multiple impacts of transposons.</title>
        <authorList>
            <person name="Zhao G."/>
            <person name="Zou C."/>
            <person name="Li K."/>
            <person name="Wang K."/>
            <person name="Li T."/>
            <person name="Gao L."/>
            <person name="Zhang X."/>
            <person name="Wang H."/>
            <person name="Yang Z."/>
            <person name="Liu X."/>
            <person name="Jiang W."/>
            <person name="Mao L."/>
            <person name="Kong X."/>
            <person name="Jiao Y."/>
            <person name="Jia J."/>
        </authorList>
    </citation>
    <scope>NUCLEOTIDE SEQUENCE [LARGE SCALE GENOMIC DNA]</scope>
    <source>
        <strain evidence="2">cv. AL8/78</strain>
    </source>
</reference>
<reference evidence="1" key="3">
    <citation type="journal article" date="2017" name="Nature">
        <title>Genome sequence of the progenitor of the wheat D genome Aegilops tauschii.</title>
        <authorList>
            <person name="Luo M.C."/>
            <person name="Gu Y.Q."/>
            <person name="Puiu D."/>
            <person name="Wang H."/>
            <person name="Twardziok S.O."/>
            <person name="Deal K.R."/>
            <person name="Huo N."/>
            <person name="Zhu T."/>
            <person name="Wang L."/>
            <person name="Wang Y."/>
            <person name="McGuire P.E."/>
            <person name="Liu S."/>
            <person name="Long H."/>
            <person name="Ramasamy R.K."/>
            <person name="Rodriguez J.C."/>
            <person name="Van S.L."/>
            <person name="Yuan L."/>
            <person name="Wang Z."/>
            <person name="Xia Z."/>
            <person name="Xiao L."/>
            <person name="Anderson O.D."/>
            <person name="Ouyang S."/>
            <person name="Liang Y."/>
            <person name="Zimin A.V."/>
            <person name="Pertea G."/>
            <person name="Qi P."/>
            <person name="Bennetzen J.L."/>
            <person name="Dai X."/>
            <person name="Dawson M.W."/>
            <person name="Muller H.G."/>
            <person name="Kugler K."/>
            <person name="Rivarola-Duarte L."/>
            <person name="Spannagl M."/>
            <person name="Mayer K.F.X."/>
            <person name="Lu F.H."/>
            <person name="Bevan M.W."/>
            <person name="Leroy P."/>
            <person name="Li P."/>
            <person name="You F.M."/>
            <person name="Sun Q."/>
            <person name="Liu Z."/>
            <person name="Lyons E."/>
            <person name="Wicker T."/>
            <person name="Salzberg S.L."/>
            <person name="Devos K.M."/>
            <person name="Dvorak J."/>
        </authorList>
    </citation>
    <scope>NUCLEOTIDE SEQUENCE [LARGE SCALE GENOMIC DNA]</scope>
    <source>
        <strain evidence="1">cv. AL8/78</strain>
    </source>
</reference>
<dbReference type="PANTHER" id="PTHR33116:SF87">
    <property type="entry name" value="OS01G0158850 PROTEIN"/>
    <property type="match status" value="1"/>
</dbReference>
<name>A0A453HNM1_AEGTS</name>
<proteinExistence type="predicted"/>
<sequence>LEILKLFGDSTGLCINQQKSSAIPIRCDDVALDHVLLNFGGGRASFPFRYLGLPVTTARTRLVHLQFILDRIRARLAGWKGKLIPLAGRRVL</sequence>
<dbReference type="EnsemblPlants" id="AET4Gv20252400.1">
    <property type="protein sequence ID" value="AET4Gv20252400.1"/>
    <property type="gene ID" value="AET4Gv20252400"/>
</dbReference>
<dbReference type="Proteomes" id="UP000015105">
    <property type="component" value="Chromosome 4D"/>
</dbReference>
<keyword evidence="2" id="KW-1185">Reference proteome</keyword>
<protein>
    <recommendedName>
        <fullName evidence="3">Reverse transcriptase domain-containing protein</fullName>
    </recommendedName>
</protein>
<reference evidence="1" key="4">
    <citation type="submission" date="2019-03" db="UniProtKB">
        <authorList>
            <consortium name="EnsemblPlants"/>
        </authorList>
    </citation>
    <scope>IDENTIFICATION</scope>
</reference>
<reference evidence="2" key="1">
    <citation type="journal article" date="2014" name="Science">
        <title>Ancient hybridizations among the ancestral genomes of bread wheat.</title>
        <authorList>
            <consortium name="International Wheat Genome Sequencing Consortium,"/>
            <person name="Marcussen T."/>
            <person name="Sandve S.R."/>
            <person name="Heier L."/>
            <person name="Spannagl M."/>
            <person name="Pfeifer M."/>
            <person name="Jakobsen K.S."/>
            <person name="Wulff B.B."/>
            <person name="Steuernagel B."/>
            <person name="Mayer K.F."/>
            <person name="Olsen O.A."/>
        </authorList>
    </citation>
    <scope>NUCLEOTIDE SEQUENCE [LARGE SCALE GENOMIC DNA]</scope>
    <source>
        <strain evidence="2">cv. AL8/78</strain>
    </source>
</reference>
<dbReference type="STRING" id="200361.A0A453HNM1"/>
<reference evidence="1" key="5">
    <citation type="journal article" date="2021" name="G3 (Bethesda)">
        <title>Aegilops tauschii genome assembly Aet v5.0 features greater sequence contiguity and improved annotation.</title>
        <authorList>
            <person name="Wang L."/>
            <person name="Zhu T."/>
            <person name="Rodriguez J.C."/>
            <person name="Deal K.R."/>
            <person name="Dubcovsky J."/>
            <person name="McGuire P.E."/>
            <person name="Lux T."/>
            <person name="Spannagl M."/>
            <person name="Mayer K.F.X."/>
            <person name="Baldrich P."/>
            <person name="Meyers B.C."/>
            <person name="Huo N."/>
            <person name="Gu Y.Q."/>
            <person name="Zhou H."/>
            <person name="Devos K.M."/>
            <person name="Bennetzen J.L."/>
            <person name="Unver T."/>
            <person name="Budak H."/>
            <person name="Gulick P.J."/>
            <person name="Galiba G."/>
            <person name="Kalapos B."/>
            <person name="Nelson D.R."/>
            <person name="Li P."/>
            <person name="You F.M."/>
            <person name="Luo M.C."/>
            <person name="Dvorak J."/>
        </authorList>
    </citation>
    <scope>NUCLEOTIDE SEQUENCE [LARGE SCALE GENOMIC DNA]</scope>
    <source>
        <strain evidence="1">cv. AL8/78</strain>
    </source>
</reference>
<evidence type="ECO:0000313" key="1">
    <source>
        <dbReference type="EnsemblPlants" id="AET4Gv20252400.1"/>
    </source>
</evidence>
<dbReference type="AlphaFoldDB" id="A0A453HNM1"/>
<organism evidence="1 2">
    <name type="scientific">Aegilops tauschii subsp. strangulata</name>
    <name type="common">Goatgrass</name>
    <dbReference type="NCBI Taxonomy" id="200361"/>
    <lineage>
        <taxon>Eukaryota</taxon>
        <taxon>Viridiplantae</taxon>
        <taxon>Streptophyta</taxon>
        <taxon>Embryophyta</taxon>
        <taxon>Tracheophyta</taxon>
        <taxon>Spermatophyta</taxon>
        <taxon>Magnoliopsida</taxon>
        <taxon>Liliopsida</taxon>
        <taxon>Poales</taxon>
        <taxon>Poaceae</taxon>
        <taxon>BOP clade</taxon>
        <taxon>Pooideae</taxon>
        <taxon>Triticodae</taxon>
        <taxon>Triticeae</taxon>
        <taxon>Triticinae</taxon>
        <taxon>Aegilops</taxon>
    </lineage>
</organism>
<evidence type="ECO:0000313" key="2">
    <source>
        <dbReference type="Proteomes" id="UP000015105"/>
    </source>
</evidence>
<accession>A0A453HNM1</accession>
<dbReference type="PANTHER" id="PTHR33116">
    <property type="entry name" value="REVERSE TRANSCRIPTASE ZINC-BINDING DOMAIN-CONTAINING PROTEIN-RELATED-RELATED"/>
    <property type="match status" value="1"/>
</dbReference>
<evidence type="ECO:0008006" key="3">
    <source>
        <dbReference type="Google" id="ProtNLM"/>
    </source>
</evidence>
<dbReference type="Gramene" id="AET4Gv20252400.1">
    <property type="protein sequence ID" value="AET4Gv20252400.1"/>
    <property type="gene ID" value="AET4Gv20252400"/>
</dbReference>